<evidence type="ECO:0000313" key="2">
    <source>
        <dbReference type="EMBL" id="CAB9503129.1"/>
    </source>
</evidence>
<gene>
    <name evidence="2" type="ORF">SEMRO_156_G070970.1</name>
</gene>
<name>A0A9N8DLW9_9STRA</name>
<proteinExistence type="predicted"/>
<evidence type="ECO:0000313" key="3">
    <source>
        <dbReference type="Proteomes" id="UP001153069"/>
    </source>
</evidence>
<dbReference type="AlphaFoldDB" id="A0A9N8DLW9"/>
<feature type="compositionally biased region" description="Low complexity" evidence="1">
    <location>
        <begin position="29"/>
        <end position="47"/>
    </location>
</feature>
<evidence type="ECO:0000256" key="1">
    <source>
        <dbReference type="SAM" id="MobiDB-lite"/>
    </source>
</evidence>
<accession>A0A9N8DLW9</accession>
<sequence length="307" mass="34651">MSSNSPTSAAPKRIRRRFRSVKSAGEDGGLCSTTTTATSYTGTCSGAAGAGAGAGTSTTSGKPSSNGKERKNLRRNRTGLGSLQAEREKRDKDKDRDSSKVPLRRTKSSIARIGTQYRRPSLVKKLEQQQQQANAHAHTHGNVHVLHGHAHVHSVNATNAYAGYSFWSSRPALVMFVLMGLAIHYQNIKFVYATILLFLYETTVIVQTWTHYINHITIMQEFRSQSLDWLKYYAQQTERFFDTNDRTRKAAVGIWIQFYPVTSEYVGDYIRERRHHMIQTAAEQTQTFKNRFYNLNATTSTNNTTED</sequence>
<keyword evidence="3" id="KW-1185">Reference proteome</keyword>
<dbReference type="EMBL" id="CAICTM010000155">
    <property type="protein sequence ID" value="CAB9503129.1"/>
    <property type="molecule type" value="Genomic_DNA"/>
</dbReference>
<reference evidence="2" key="1">
    <citation type="submission" date="2020-06" db="EMBL/GenBank/DDBJ databases">
        <authorList>
            <consortium name="Plant Systems Biology data submission"/>
        </authorList>
    </citation>
    <scope>NUCLEOTIDE SEQUENCE</scope>
    <source>
        <strain evidence="2">D6</strain>
    </source>
</reference>
<dbReference type="Proteomes" id="UP001153069">
    <property type="component" value="Unassembled WGS sequence"/>
</dbReference>
<feature type="region of interest" description="Disordered" evidence="1">
    <location>
        <begin position="1"/>
        <end position="110"/>
    </location>
</feature>
<protein>
    <submittedName>
        <fullName evidence="2">Uncharacterized protein</fullName>
    </submittedName>
</protein>
<organism evidence="2 3">
    <name type="scientific">Seminavis robusta</name>
    <dbReference type="NCBI Taxonomy" id="568900"/>
    <lineage>
        <taxon>Eukaryota</taxon>
        <taxon>Sar</taxon>
        <taxon>Stramenopiles</taxon>
        <taxon>Ochrophyta</taxon>
        <taxon>Bacillariophyta</taxon>
        <taxon>Bacillariophyceae</taxon>
        <taxon>Bacillariophycidae</taxon>
        <taxon>Naviculales</taxon>
        <taxon>Naviculaceae</taxon>
        <taxon>Seminavis</taxon>
    </lineage>
</organism>
<comment type="caution">
    <text evidence="2">The sequence shown here is derived from an EMBL/GenBank/DDBJ whole genome shotgun (WGS) entry which is preliminary data.</text>
</comment>
<feature type="compositionally biased region" description="Basic and acidic residues" evidence="1">
    <location>
        <begin position="85"/>
        <end position="99"/>
    </location>
</feature>